<evidence type="ECO:0000313" key="2">
    <source>
        <dbReference type="EMBL" id="VEU60991.1"/>
    </source>
</evidence>
<keyword evidence="1" id="KW-0812">Transmembrane</keyword>
<evidence type="ECO:0000256" key="1">
    <source>
        <dbReference type="SAM" id="Phobius"/>
    </source>
</evidence>
<dbReference type="AlphaFoldDB" id="A0A449A9T8"/>
<sequence>MKKLTEKQQANIYGGAATLAVIGTLAPIVISGITAIAHIIKMFTSRSGENKIGTSAVKWNNDPTKAEIKPVIETRTIYVSY</sequence>
<evidence type="ECO:0000313" key="3">
    <source>
        <dbReference type="Proteomes" id="UP000290942"/>
    </source>
</evidence>
<proteinExistence type="predicted"/>
<reference evidence="2 3" key="1">
    <citation type="submission" date="2019-01" db="EMBL/GenBank/DDBJ databases">
        <authorList>
            <consortium name="Pathogen Informatics"/>
        </authorList>
    </citation>
    <scope>NUCLEOTIDE SEQUENCE [LARGE SCALE GENOMIC DNA]</scope>
    <source>
        <strain evidence="2 3">NCTC10122</strain>
    </source>
</reference>
<keyword evidence="1" id="KW-1133">Transmembrane helix</keyword>
<dbReference type="EMBL" id="LR214970">
    <property type="protein sequence ID" value="VEU60991.1"/>
    <property type="molecule type" value="Genomic_DNA"/>
</dbReference>
<name>A0A449A9T8_9BACT</name>
<accession>A0A449A9T8</accession>
<keyword evidence="1" id="KW-0472">Membrane</keyword>
<dbReference type="RefSeq" id="WP_004421512.1">
    <property type="nucleotide sequence ID" value="NZ_LR214970.1"/>
</dbReference>
<dbReference type="Proteomes" id="UP000290942">
    <property type="component" value="Chromosome"/>
</dbReference>
<feature type="transmembrane region" description="Helical" evidence="1">
    <location>
        <begin position="12"/>
        <end position="37"/>
    </location>
</feature>
<protein>
    <submittedName>
        <fullName evidence="2">Uncharacterized protein</fullName>
    </submittedName>
</protein>
<gene>
    <name evidence="2" type="ORF">NCTC10122_00583</name>
</gene>
<organism evidence="2 3">
    <name type="scientific">Mycoplasmopsis bovigenitalium</name>
    <dbReference type="NCBI Taxonomy" id="2112"/>
    <lineage>
        <taxon>Bacteria</taxon>
        <taxon>Bacillati</taxon>
        <taxon>Mycoplasmatota</taxon>
        <taxon>Mycoplasmoidales</taxon>
        <taxon>Metamycoplasmataceae</taxon>
        <taxon>Mycoplasmopsis</taxon>
    </lineage>
</organism>